<dbReference type="Pfam" id="PF01148">
    <property type="entry name" value="CTP_transf_1"/>
    <property type="match status" value="1"/>
</dbReference>
<organism evidence="18">
    <name type="scientific">Chaetoceros debilis</name>
    <dbReference type="NCBI Taxonomy" id="122233"/>
    <lineage>
        <taxon>Eukaryota</taxon>
        <taxon>Sar</taxon>
        <taxon>Stramenopiles</taxon>
        <taxon>Ochrophyta</taxon>
        <taxon>Bacillariophyta</taxon>
        <taxon>Coscinodiscophyceae</taxon>
        <taxon>Chaetocerotophycidae</taxon>
        <taxon>Chaetocerotales</taxon>
        <taxon>Chaetocerotaceae</taxon>
        <taxon>Chaetoceros</taxon>
    </lineage>
</organism>
<dbReference type="EC" id="2.7.7.41" evidence="6 16"/>
<evidence type="ECO:0000256" key="12">
    <source>
        <dbReference type="ARBA" id="ARBA00023098"/>
    </source>
</evidence>
<keyword evidence="10 16" id="KW-0548">Nucleotidyltransferase</keyword>
<keyword evidence="13 17" id="KW-0472">Membrane</keyword>
<keyword evidence="12" id="KW-0443">Lipid metabolism</keyword>
<dbReference type="InterPro" id="IPR016720">
    <property type="entry name" value="PC_Trfase_euk"/>
</dbReference>
<evidence type="ECO:0000256" key="11">
    <source>
        <dbReference type="ARBA" id="ARBA00022989"/>
    </source>
</evidence>
<name>A0A7S3QEP5_9STRA</name>
<sequence>MYLPKKTLISLSLVASINGRSFVSNNRHGGFFRPSLTAKRNEIENIQLFTKRSGRVLYIRGGSDESDEDSSDDYPVEDLDAEPTIETTISVQRTARLETTMIENEADASPSQPPFYTEEVETAEETAEEVEVETEEVAIDVGNVDEVEPEVVVEEAVVAPVAPVAPVAAVEESAPVASVPEAPRNPKLANALERTGPAVAMLIALYGILTYTGENGFYVLVSLLQLGMYTETTGIIEAFHGTNGKDAGVKLEKWWWFATIFTSTTLRTILPEMLGINQASMNLVCFGMVSVGLVVAVYGMATHSSAGDSVFRKYLGEVAAFNFALVFLVGQSSFWIKTVQSFGLGWIIFPALLVIVNDTMAYVFGVLMGKHKLLPRLSPKKTVEGFIGAGISTIAIAIPLLNFFVKKCGDKFTSVMGMNNGNVTKHAIAFALYTSLIAPFGGFLASAVKRAHGAKDFGTLIPGHGGVVDRMDCQIVTAPFVYLYLKSCLGSSGELLASAAAPLMEEVVEAAVEIVTSGIPTI</sequence>
<keyword evidence="15" id="KW-1208">Phospholipid metabolism</keyword>
<evidence type="ECO:0000256" key="8">
    <source>
        <dbReference type="ARBA" id="ARBA00022679"/>
    </source>
</evidence>
<evidence type="ECO:0000256" key="10">
    <source>
        <dbReference type="ARBA" id="ARBA00022695"/>
    </source>
</evidence>
<evidence type="ECO:0000256" key="2">
    <source>
        <dbReference type="ARBA" id="ARBA00004141"/>
    </source>
</evidence>
<evidence type="ECO:0000256" key="14">
    <source>
        <dbReference type="ARBA" id="ARBA00023209"/>
    </source>
</evidence>
<dbReference type="PANTHER" id="PTHR13773:SF8">
    <property type="entry name" value="PHOSPHATIDATE CYTIDYLYLTRANSFERASE, PHOTORECEPTOR-SPECIFIC"/>
    <property type="match status" value="1"/>
</dbReference>
<keyword evidence="7" id="KW-0444">Lipid biosynthesis</keyword>
<evidence type="ECO:0000256" key="4">
    <source>
        <dbReference type="ARBA" id="ARBA00005189"/>
    </source>
</evidence>
<keyword evidence="8 16" id="KW-0808">Transferase</keyword>
<comment type="subcellular location">
    <subcellularLocation>
        <location evidence="2">Membrane</location>
        <topology evidence="2">Multi-pass membrane protein</topology>
    </subcellularLocation>
</comment>
<feature type="transmembrane region" description="Helical" evidence="17">
    <location>
        <begin position="281"/>
        <end position="302"/>
    </location>
</feature>
<dbReference type="GO" id="GO:0016024">
    <property type="term" value="P:CDP-diacylglycerol biosynthetic process"/>
    <property type="evidence" value="ECO:0007669"/>
    <property type="project" value="UniProtKB-UniPathway"/>
</dbReference>
<dbReference type="UniPathway" id="UPA00557">
    <property type="reaction ID" value="UER00614"/>
</dbReference>
<dbReference type="AlphaFoldDB" id="A0A7S3QEP5"/>
<dbReference type="GO" id="GO:0004605">
    <property type="term" value="F:phosphatidate cytidylyltransferase activity"/>
    <property type="evidence" value="ECO:0007669"/>
    <property type="project" value="UniProtKB-EC"/>
</dbReference>
<evidence type="ECO:0000256" key="1">
    <source>
        <dbReference type="ARBA" id="ARBA00001698"/>
    </source>
</evidence>
<evidence type="ECO:0000313" key="18">
    <source>
        <dbReference type="EMBL" id="CAE0474517.1"/>
    </source>
</evidence>
<dbReference type="InterPro" id="IPR000374">
    <property type="entry name" value="PC_trans"/>
</dbReference>
<dbReference type="GO" id="GO:0005789">
    <property type="term" value="C:endoplasmic reticulum membrane"/>
    <property type="evidence" value="ECO:0007669"/>
    <property type="project" value="TreeGrafter"/>
</dbReference>
<evidence type="ECO:0000256" key="17">
    <source>
        <dbReference type="SAM" id="Phobius"/>
    </source>
</evidence>
<proteinExistence type="inferred from homology"/>
<reference evidence="18" key="1">
    <citation type="submission" date="2021-01" db="EMBL/GenBank/DDBJ databases">
        <authorList>
            <person name="Corre E."/>
            <person name="Pelletier E."/>
            <person name="Niang G."/>
            <person name="Scheremetjew M."/>
            <person name="Finn R."/>
            <person name="Kale V."/>
            <person name="Holt S."/>
            <person name="Cochrane G."/>
            <person name="Meng A."/>
            <person name="Brown T."/>
            <person name="Cohen L."/>
        </authorList>
    </citation>
    <scope>NUCLEOTIDE SEQUENCE</scope>
    <source>
        <strain evidence="18">MM31A-1</strain>
    </source>
</reference>
<feature type="transmembrane region" description="Helical" evidence="17">
    <location>
        <begin position="385"/>
        <end position="405"/>
    </location>
</feature>
<evidence type="ECO:0000256" key="5">
    <source>
        <dbReference type="ARBA" id="ARBA00010185"/>
    </source>
</evidence>
<evidence type="ECO:0000256" key="7">
    <source>
        <dbReference type="ARBA" id="ARBA00022516"/>
    </source>
</evidence>
<evidence type="ECO:0000256" key="6">
    <source>
        <dbReference type="ARBA" id="ARBA00012487"/>
    </source>
</evidence>
<evidence type="ECO:0000256" key="9">
    <source>
        <dbReference type="ARBA" id="ARBA00022692"/>
    </source>
</evidence>
<keyword evidence="11 17" id="KW-1133">Transmembrane helix</keyword>
<dbReference type="PROSITE" id="PS01315">
    <property type="entry name" value="CDS"/>
    <property type="match status" value="1"/>
</dbReference>
<protein>
    <recommendedName>
        <fullName evidence="6 16">Phosphatidate cytidylyltransferase</fullName>
        <ecNumber evidence="6 16">2.7.7.41</ecNumber>
    </recommendedName>
</protein>
<keyword evidence="14" id="KW-0594">Phospholipid biosynthesis</keyword>
<accession>A0A7S3QEP5</accession>
<comment type="similarity">
    <text evidence="5 16">Belongs to the CDS family.</text>
</comment>
<feature type="transmembrane region" description="Helical" evidence="17">
    <location>
        <begin position="342"/>
        <end position="364"/>
    </location>
</feature>
<evidence type="ECO:0000256" key="16">
    <source>
        <dbReference type="RuleBase" id="RU003938"/>
    </source>
</evidence>
<gene>
    <name evidence="18" type="ORF">CDEB00056_LOCUS19370</name>
</gene>
<comment type="catalytic activity">
    <reaction evidence="1 16">
        <text>a 1,2-diacyl-sn-glycero-3-phosphate + CTP + H(+) = a CDP-1,2-diacyl-sn-glycerol + diphosphate</text>
        <dbReference type="Rhea" id="RHEA:16229"/>
        <dbReference type="ChEBI" id="CHEBI:15378"/>
        <dbReference type="ChEBI" id="CHEBI:33019"/>
        <dbReference type="ChEBI" id="CHEBI:37563"/>
        <dbReference type="ChEBI" id="CHEBI:58332"/>
        <dbReference type="ChEBI" id="CHEBI:58608"/>
        <dbReference type="EC" id="2.7.7.41"/>
    </reaction>
</comment>
<dbReference type="PANTHER" id="PTHR13773">
    <property type="entry name" value="PHOSPHATIDATE CYTIDYLYLTRANSFERASE"/>
    <property type="match status" value="1"/>
</dbReference>
<comment type="pathway">
    <text evidence="3 16">Phospholipid metabolism; CDP-diacylglycerol biosynthesis; CDP-diacylglycerol from sn-glycerol 3-phosphate: step 3/3.</text>
</comment>
<feature type="transmembrane region" description="Helical" evidence="17">
    <location>
        <begin position="425"/>
        <end position="445"/>
    </location>
</feature>
<dbReference type="EMBL" id="HBIO01025233">
    <property type="protein sequence ID" value="CAE0474517.1"/>
    <property type="molecule type" value="Transcribed_RNA"/>
</dbReference>
<evidence type="ECO:0000256" key="13">
    <source>
        <dbReference type="ARBA" id="ARBA00023136"/>
    </source>
</evidence>
<keyword evidence="9 16" id="KW-0812">Transmembrane</keyword>
<evidence type="ECO:0000256" key="3">
    <source>
        <dbReference type="ARBA" id="ARBA00005119"/>
    </source>
</evidence>
<feature type="transmembrane region" description="Helical" evidence="17">
    <location>
        <begin position="314"/>
        <end position="336"/>
    </location>
</feature>
<evidence type="ECO:0000256" key="15">
    <source>
        <dbReference type="ARBA" id="ARBA00023264"/>
    </source>
</evidence>
<comment type="pathway">
    <text evidence="4">Lipid metabolism.</text>
</comment>